<reference evidence="1 2" key="1">
    <citation type="submission" date="2021-06" db="EMBL/GenBank/DDBJ databases">
        <title>Caerostris extrusa draft genome.</title>
        <authorList>
            <person name="Kono N."/>
            <person name="Arakawa K."/>
        </authorList>
    </citation>
    <scope>NUCLEOTIDE SEQUENCE [LARGE SCALE GENOMIC DNA]</scope>
</reference>
<dbReference type="Proteomes" id="UP001054945">
    <property type="component" value="Unassembled WGS sequence"/>
</dbReference>
<dbReference type="AlphaFoldDB" id="A0AAV4NGN8"/>
<protein>
    <submittedName>
        <fullName evidence="1">Uncharacterized protein</fullName>
    </submittedName>
</protein>
<proteinExistence type="predicted"/>
<evidence type="ECO:0000313" key="1">
    <source>
        <dbReference type="EMBL" id="GIX82497.1"/>
    </source>
</evidence>
<evidence type="ECO:0000313" key="2">
    <source>
        <dbReference type="Proteomes" id="UP001054945"/>
    </source>
</evidence>
<keyword evidence="2" id="KW-1185">Reference proteome</keyword>
<accession>A0AAV4NGN8</accession>
<gene>
    <name evidence="1" type="ORF">CEXT_801241</name>
</gene>
<organism evidence="1 2">
    <name type="scientific">Caerostris extrusa</name>
    <name type="common">Bark spider</name>
    <name type="synonym">Caerostris bankana</name>
    <dbReference type="NCBI Taxonomy" id="172846"/>
    <lineage>
        <taxon>Eukaryota</taxon>
        <taxon>Metazoa</taxon>
        <taxon>Ecdysozoa</taxon>
        <taxon>Arthropoda</taxon>
        <taxon>Chelicerata</taxon>
        <taxon>Arachnida</taxon>
        <taxon>Araneae</taxon>
        <taxon>Araneomorphae</taxon>
        <taxon>Entelegynae</taxon>
        <taxon>Araneoidea</taxon>
        <taxon>Araneidae</taxon>
        <taxon>Caerostris</taxon>
    </lineage>
</organism>
<sequence length="110" mass="12593">MVEDLLPLYNFQKGKPSQRSGYLCLWVKELLGTCDSIVGSQQPMLFIRFGQLFGCFFRNLLSFFFEAEDKHSARQIRDVQGSFSKEHLSNTGRGAAFCVIMIDKPLHIQI</sequence>
<dbReference type="EMBL" id="BPLR01020784">
    <property type="protein sequence ID" value="GIX82497.1"/>
    <property type="molecule type" value="Genomic_DNA"/>
</dbReference>
<comment type="caution">
    <text evidence="1">The sequence shown here is derived from an EMBL/GenBank/DDBJ whole genome shotgun (WGS) entry which is preliminary data.</text>
</comment>
<name>A0AAV4NGN8_CAEEX</name>